<evidence type="ECO:0000256" key="1">
    <source>
        <dbReference type="SAM" id="Phobius"/>
    </source>
</evidence>
<feature type="domain" description="RGS" evidence="2">
    <location>
        <begin position="120"/>
        <end position="313"/>
    </location>
</feature>
<feature type="transmembrane region" description="Helical" evidence="1">
    <location>
        <begin position="345"/>
        <end position="364"/>
    </location>
</feature>
<name>A0A1L7WFV1_9HELO</name>
<gene>
    <name evidence="3" type="ORF">PAC_01527</name>
</gene>
<feature type="transmembrane region" description="Helical" evidence="1">
    <location>
        <begin position="451"/>
        <end position="469"/>
    </location>
</feature>
<feature type="transmembrane region" description="Helical" evidence="1">
    <location>
        <begin position="317"/>
        <end position="338"/>
    </location>
</feature>
<dbReference type="PANTHER" id="PTHR39466:SF1">
    <property type="entry name" value="RGS DOMAIN-CONTAINING PROTEIN"/>
    <property type="match status" value="1"/>
</dbReference>
<protein>
    <recommendedName>
        <fullName evidence="2">RGS domain-containing protein</fullName>
    </recommendedName>
</protein>
<keyword evidence="1" id="KW-0472">Membrane</keyword>
<dbReference type="STRING" id="576137.A0A1L7WFV1"/>
<dbReference type="InterPro" id="IPR016137">
    <property type="entry name" value="RGS"/>
</dbReference>
<proteinExistence type="predicted"/>
<keyword evidence="1" id="KW-0812">Transmembrane</keyword>
<accession>A0A1L7WFV1</accession>
<sequence length="475" mass="53371">MDSNDGRADEAQVNLQKAYEIISLYRDRALHPPAYFAYPDFDVFEFFEKFPRHCWHPDLQSPTVSSNLTMTSTSFVEPSFFRTLLNVITFRRPEKLPSAAALQIIRGQAITSKSVPEEISFDTMMSGGTLPPITKAEFKTYLSSINDSEYVDFLECLEHYAKLFEAFDGKYKSALSAPFTKEDEDITRAAVAAAVRASRAALANVPITLGHSGPITPAHKPAPMVPNLPGTVASSSTVVQRLSEEANWIKDTFIVQHAPEQLNLDHRTREIILYALKRSNHPTAFGLAVECAKANLRRHYAEFLKVSAPTTNTTRIIMAYLISMSLLVSGIGFSFFVIFSKQSRFWRLLSFPLVSLGIALLYATQCRLSVVLYPLGHYQIKPWDIELNCLSPERLSSIHPDNFLAGEVDPESREWVQRYNRRFLIRKTFDKEGPIQDAQLRYGELMLVGQALWAGTLIGLVLVGGLLGVPPQDMW</sequence>
<dbReference type="SMART" id="SM00315">
    <property type="entry name" value="RGS"/>
    <property type="match status" value="1"/>
</dbReference>
<dbReference type="Proteomes" id="UP000184330">
    <property type="component" value="Unassembled WGS sequence"/>
</dbReference>
<dbReference type="EMBL" id="FJOG01000002">
    <property type="protein sequence ID" value="CZR51650.1"/>
    <property type="molecule type" value="Genomic_DNA"/>
</dbReference>
<evidence type="ECO:0000259" key="2">
    <source>
        <dbReference type="SMART" id="SM00315"/>
    </source>
</evidence>
<evidence type="ECO:0000313" key="3">
    <source>
        <dbReference type="EMBL" id="CZR51650.1"/>
    </source>
</evidence>
<keyword evidence="4" id="KW-1185">Reference proteome</keyword>
<dbReference type="Gene3D" id="1.10.167.10">
    <property type="entry name" value="Regulator of G-protein Signalling 4, domain 2"/>
    <property type="match status" value="1"/>
</dbReference>
<dbReference type="OrthoDB" id="3232309at2759"/>
<dbReference type="InterPro" id="IPR036305">
    <property type="entry name" value="RGS_sf"/>
</dbReference>
<reference evidence="3 4" key="1">
    <citation type="submission" date="2016-03" db="EMBL/GenBank/DDBJ databases">
        <authorList>
            <person name="Ploux O."/>
        </authorList>
    </citation>
    <scope>NUCLEOTIDE SEQUENCE [LARGE SCALE GENOMIC DNA]</scope>
    <source>
        <strain evidence="3 4">UAMH 11012</strain>
    </source>
</reference>
<dbReference type="AlphaFoldDB" id="A0A1L7WFV1"/>
<dbReference type="SUPFAM" id="SSF48097">
    <property type="entry name" value="Regulator of G-protein signaling, RGS"/>
    <property type="match status" value="1"/>
</dbReference>
<dbReference type="InterPro" id="IPR044926">
    <property type="entry name" value="RGS_subdomain_2"/>
</dbReference>
<dbReference type="PANTHER" id="PTHR39466">
    <property type="entry name" value="RGS DOMAIN-CONTAINING PROTEIN"/>
    <property type="match status" value="1"/>
</dbReference>
<organism evidence="3 4">
    <name type="scientific">Phialocephala subalpina</name>
    <dbReference type="NCBI Taxonomy" id="576137"/>
    <lineage>
        <taxon>Eukaryota</taxon>
        <taxon>Fungi</taxon>
        <taxon>Dikarya</taxon>
        <taxon>Ascomycota</taxon>
        <taxon>Pezizomycotina</taxon>
        <taxon>Leotiomycetes</taxon>
        <taxon>Helotiales</taxon>
        <taxon>Mollisiaceae</taxon>
        <taxon>Phialocephala</taxon>
        <taxon>Phialocephala fortinii species complex</taxon>
    </lineage>
</organism>
<evidence type="ECO:0000313" key="4">
    <source>
        <dbReference type="Proteomes" id="UP000184330"/>
    </source>
</evidence>
<keyword evidence="1" id="KW-1133">Transmembrane helix</keyword>